<name>A0A8J7S615_9PROT</name>
<feature type="compositionally biased region" description="Gly residues" evidence="3">
    <location>
        <begin position="419"/>
        <end position="428"/>
    </location>
</feature>
<comment type="caution">
    <text evidence="6">The sequence shown here is derived from an EMBL/GenBank/DDBJ whole genome shotgun (WGS) entry which is preliminary data.</text>
</comment>
<evidence type="ECO:0000256" key="2">
    <source>
        <dbReference type="SAM" id="Coils"/>
    </source>
</evidence>
<protein>
    <submittedName>
        <fullName evidence="6">Efflux RND transporter periplasmic adaptor subunit</fullName>
    </submittedName>
</protein>
<evidence type="ECO:0000259" key="5">
    <source>
        <dbReference type="Pfam" id="PF25954"/>
    </source>
</evidence>
<dbReference type="SUPFAM" id="SSF111369">
    <property type="entry name" value="HlyD-like secretion proteins"/>
    <property type="match status" value="1"/>
</dbReference>
<evidence type="ECO:0000256" key="4">
    <source>
        <dbReference type="SAM" id="Phobius"/>
    </source>
</evidence>
<dbReference type="PANTHER" id="PTHR30469">
    <property type="entry name" value="MULTIDRUG RESISTANCE PROTEIN MDTA"/>
    <property type="match status" value="1"/>
</dbReference>
<organism evidence="6 7">
    <name type="scientific">Marivibrio halodurans</name>
    <dbReference type="NCBI Taxonomy" id="2039722"/>
    <lineage>
        <taxon>Bacteria</taxon>
        <taxon>Pseudomonadati</taxon>
        <taxon>Pseudomonadota</taxon>
        <taxon>Alphaproteobacteria</taxon>
        <taxon>Rhodospirillales</taxon>
        <taxon>Rhodospirillaceae</taxon>
        <taxon>Marivibrio</taxon>
    </lineage>
</organism>
<dbReference type="Gene3D" id="2.40.30.170">
    <property type="match status" value="1"/>
</dbReference>
<dbReference type="PANTHER" id="PTHR30469:SF29">
    <property type="entry name" value="BLR2860 PROTEIN"/>
    <property type="match status" value="1"/>
</dbReference>
<evidence type="ECO:0000256" key="1">
    <source>
        <dbReference type="ARBA" id="ARBA00009477"/>
    </source>
</evidence>
<dbReference type="Proteomes" id="UP000672602">
    <property type="component" value="Unassembled WGS sequence"/>
</dbReference>
<proteinExistence type="inferred from homology"/>
<feature type="transmembrane region" description="Helical" evidence="4">
    <location>
        <begin position="21"/>
        <end position="42"/>
    </location>
</feature>
<dbReference type="GO" id="GO:1990281">
    <property type="term" value="C:efflux pump complex"/>
    <property type="evidence" value="ECO:0007669"/>
    <property type="project" value="TreeGrafter"/>
</dbReference>
<feature type="coiled-coil region" evidence="2">
    <location>
        <begin position="182"/>
        <end position="209"/>
    </location>
</feature>
<accession>A0A8J7S615</accession>
<dbReference type="InterPro" id="IPR006143">
    <property type="entry name" value="RND_pump_MFP"/>
</dbReference>
<dbReference type="Pfam" id="PF25954">
    <property type="entry name" value="Beta-barrel_RND_2"/>
    <property type="match status" value="1"/>
</dbReference>
<dbReference type="RefSeq" id="WP_210681979.1">
    <property type="nucleotide sequence ID" value="NZ_JAGMWN010000004.1"/>
</dbReference>
<keyword evidence="2" id="KW-0175">Coiled coil</keyword>
<dbReference type="NCBIfam" id="TIGR01730">
    <property type="entry name" value="RND_mfp"/>
    <property type="match status" value="1"/>
</dbReference>
<sequence>MSEHPKNIETNGGGRPKRRRLPVRPSVLIAVMLAAGAAAWIMSGDMESQRPPVAGAPMQDEGEKVGSGGMSAPSPANMPDGKAVAVRVQDSVAEPRRAHMRLTGKTEADRRAVLSAETVGRVVEIGVDLGDRIETGQTVARLATDDRMAQLREARALVTQREIEFNAADKLSKKGFQSETAKAQSRAQLEAAQAQLERIQVEISKTEITAPFAGRVEEKLVEAGDFAQTGTALLRLVDLDPMLVTVQVSEREIEEIEVGTEATVDLMSGQSLTGTVRRLAPTATEETRTFEVEIELPNPDFRLRDGVTASVRLPTRERLAHSLSPAVLTLDDAGRVGVKAVDADDKVVFHPVRILEDRADRMWVTGLPTTLTIITLGQEYVGVGATVRPMQDDVFEDANGPRIEADPIDEDTPPRVSQGEGGDVGNAQ</sequence>
<evidence type="ECO:0000256" key="3">
    <source>
        <dbReference type="SAM" id="MobiDB-lite"/>
    </source>
</evidence>
<evidence type="ECO:0000313" key="6">
    <source>
        <dbReference type="EMBL" id="MBP5857394.1"/>
    </source>
</evidence>
<keyword evidence="7" id="KW-1185">Reference proteome</keyword>
<comment type="similarity">
    <text evidence="1">Belongs to the membrane fusion protein (MFP) (TC 8.A.1) family.</text>
</comment>
<dbReference type="AlphaFoldDB" id="A0A8J7S615"/>
<feature type="region of interest" description="Disordered" evidence="3">
    <location>
        <begin position="1"/>
        <end position="21"/>
    </location>
</feature>
<keyword evidence="4" id="KW-0812">Transmembrane</keyword>
<dbReference type="Gene3D" id="2.40.50.100">
    <property type="match status" value="1"/>
</dbReference>
<dbReference type="GO" id="GO:0015562">
    <property type="term" value="F:efflux transmembrane transporter activity"/>
    <property type="evidence" value="ECO:0007669"/>
    <property type="project" value="TreeGrafter"/>
</dbReference>
<reference evidence="6" key="1">
    <citation type="submission" date="2021-04" db="EMBL/GenBank/DDBJ databases">
        <authorList>
            <person name="Zhang D.-C."/>
        </authorList>
    </citation>
    <scope>NUCLEOTIDE SEQUENCE</scope>
    <source>
        <strain evidence="6">CGMCC 1.15697</strain>
    </source>
</reference>
<feature type="region of interest" description="Disordered" evidence="3">
    <location>
        <begin position="48"/>
        <end position="70"/>
    </location>
</feature>
<feature type="region of interest" description="Disordered" evidence="3">
    <location>
        <begin position="397"/>
        <end position="428"/>
    </location>
</feature>
<evidence type="ECO:0000313" key="7">
    <source>
        <dbReference type="Proteomes" id="UP000672602"/>
    </source>
</evidence>
<dbReference type="InterPro" id="IPR058792">
    <property type="entry name" value="Beta-barrel_RND_2"/>
</dbReference>
<gene>
    <name evidence="6" type="ORF">KAJ83_10270</name>
</gene>
<keyword evidence="4" id="KW-1133">Transmembrane helix</keyword>
<dbReference type="EMBL" id="JAGMWN010000004">
    <property type="protein sequence ID" value="MBP5857394.1"/>
    <property type="molecule type" value="Genomic_DNA"/>
</dbReference>
<feature type="domain" description="CusB-like beta-barrel" evidence="5">
    <location>
        <begin position="244"/>
        <end position="314"/>
    </location>
</feature>
<keyword evidence="4" id="KW-0472">Membrane</keyword>